<dbReference type="InterPro" id="IPR039424">
    <property type="entry name" value="SBP_5"/>
</dbReference>
<proteinExistence type="predicted"/>
<gene>
    <name evidence="2" type="ORF">METZ01_LOCUS241849</name>
</gene>
<accession>A0A382HPK3</accession>
<dbReference type="Gene3D" id="3.40.190.10">
    <property type="entry name" value="Periplasmic binding protein-like II"/>
    <property type="match status" value="1"/>
</dbReference>
<protein>
    <recommendedName>
        <fullName evidence="1">Solute-binding protein family 5 domain-containing protein</fullName>
    </recommendedName>
</protein>
<evidence type="ECO:0000313" key="2">
    <source>
        <dbReference type="EMBL" id="SVB88995.1"/>
    </source>
</evidence>
<dbReference type="SUPFAM" id="SSF53850">
    <property type="entry name" value="Periplasmic binding protein-like II"/>
    <property type="match status" value="1"/>
</dbReference>
<feature type="non-terminal residue" evidence="2">
    <location>
        <position position="108"/>
    </location>
</feature>
<name>A0A382HPK3_9ZZZZ</name>
<reference evidence="2" key="1">
    <citation type="submission" date="2018-05" db="EMBL/GenBank/DDBJ databases">
        <authorList>
            <person name="Lanie J.A."/>
            <person name="Ng W.-L."/>
            <person name="Kazmierczak K.M."/>
            <person name="Andrzejewski T.M."/>
            <person name="Davidsen T.M."/>
            <person name="Wayne K.J."/>
            <person name="Tettelin H."/>
            <person name="Glass J.I."/>
            <person name="Rusch D."/>
            <person name="Podicherti R."/>
            <person name="Tsui H.-C.T."/>
            <person name="Winkler M.E."/>
        </authorList>
    </citation>
    <scope>NUCLEOTIDE SEQUENCE</scope>
</reference>
<sequence>MKKINVKSIFYLLIVFMFVSSIAQAKDIKWARYGDIDSLDPHKATSTLSLQVWGLIYDTLLATDKDGNAVPHLAKSWKANSDGTEYTFSLNKGVKCHDGTAMDANDVK</sequence>
<dbReference type="InterPro" id="IPR000914">
    <property type="entry name" value="SBP_5_dom"/>
</dbReference>
<dbReference type="Pfam" id="PF00496">
    <property type="entry name" value="SBP_bac_5"/>
    <property type="match status" value="1"/>
</dbReference>
<evidence type="ECO:0000259" key="1">
    <source>
        <dbReference type="Pfam" id="PF00496"/>
    </source>
</evidence>
<dbReference type="EMBL" id="UINC01062402">
    <property type="protein sequence ID" value="SVB88995.1"/>
    <property type="molecule type" value="Genomic_DNA"/>
</dbReference>
<dbReference type="AlphaFoldDB" id="A0A382HPK3"/>
<dbReference type="PANTHER" id="PTHR30290">
    <property type="entry name" value="PERIPLASMIC BINDING COMPONENT OF ABC TRANSPORTER"/>
    <property type="match status" value="1"/>
</dbReference>
<dbReference type="GO" id="GO:1904680">
    <property type="term" value="F:peptide transmembrane transporter activity"/>
    <property type="evidence" value="ECO:0007669"/>
    <property type="project" value="TreeGrafter"/>
</dbReference>
<organism evidence="2">
    <name type="scientific">marine metagenome</name>
    <dbReference type="NCBI Taxonomy" id="408172"/>
    <lineage>
        <taxon>unclassified sequences</taxon>
        <taxon>metagenomes</taxon>
        <taxon>ecological metagenomes</taxon>
    </lineage>
</organism>
<dbReference type="GO" id="GO:0015833">
    <property type="term" value="P:peptide transport"/>
    <property type="evidence" value="ECO:0007669"/>
    <property type="project" value="TreeGrafter"/>
</dbReference>
<feature type="domain" description="Solute-binding protein family 5" evidence="1">
    <location>
        <begin position="69"/>
        <end position="108"/>
    </location>
</feature>